<dbReference type="EMBL" id="NFHM01000023">
    <property type="protein sequence ID" value="OUN41056.1"/>
    <property type="molecule type" value="Genomic_DNA"/>
</dbReference>
<name>A0A1Y3TWW8_9FIRM</name>
<accession>A0A1Y3TWW8</accession>
<evidence type="ECO:0000313" key="3">
    <source>
        <dbReference type="Proteomes" id="UP000195455"/>
    </source>
</evidence>
<dbReference type="InterPro" id="IPR046085">
    <property type="entry name" value="DUF6103"/>
</dbReference>
<feature type="region of interest" description="Disordered" evidence="1">
    <location>
        <begin position="54"/>
        <end position="94"/>
    </location>
</feature>
<protein>
    <submittedName>
        <fullName evidence="2">Uncharacterized protein</fullName>
    </submittedName>
</protein>
<evidence type="ECO:0000256" key="1">
    <source>
        <dbReference type="SAM" id="MobiDB-lite"/>
    </source>
</evidence>
<dbReference type="Pfam" id="PF19598">
    <property type="entry name" value="DUF6103"/>
    <property type="match status" value="1"/>
</dbReference>
<dbReference type="RefSeq" id="WP_087989871.1">
    <property type="nucleotide sequence ID" value="NZ_NFHM01000023.1"/>
</dbReference>
<reference evidence="3" key="1">
    <citation type="submission" date="2017-04" db="EMBL/GenBank/DDBJ databases">
        <title>Function of individual gut microbiota members based on whole genome sequencing of pure cultures obtained from chicken caecum.</title>
        <authorList>
            <person name="Medvecky M."/>
            <person name="Cejkova D."/>
            <person name="Polansky O."/>
            <person name="Karasova D."/>
            <person name="Kubasova T."/>
            <person name="Cizek A."/>
            <person name="Rychlik I."/>
        </authorList>
    </citation>
    <scope>NUCLEOTIDE SEQUENCE [LARGE SCALE GENOMIC DNA]</scope>
    <source>
        <strain evidence="3">An75</strain>
    </source>
</reference>
<dbReference type="AlphaFoldDB" id="A0A1Y3TWW8"/>
<dbReference type="Proteomes" id="UP000195455">
    <property type="component" value="Unassembled WGS sequence"/>
</dbReference>
<sequence length="94" mass="11236">MKLSAIQVKFETSKYQALKRYAVKKEVSLEQELEETLNRLYRKLVPPDVREYIEEGDEIEKTGKPKVKKEEKEPEKEQNQTEQPQNKYFSNDDQ</sequence>
<evidence type="ECO:0000313" key="2">
    <source>
        <dbReference type="EMBL" id="OUN41056.1"/>
    </source>
</evidence>
<organism evidence="2 3">
    <name type="scientific">Anaerotignum lactatifermentans</name>
    <dbReference type="NCBI Taxonomy" id="160404"/>
    <lineage>
        <taxon>Bacteria</taxon>
        <taxon>Bacillati</taxon>
        <taxon>Bacillota</taxon>
        <taxon>Clostridia</taxon>
        <taxon>Lachnospirales</taxon>
        <taxon>Anaerotignaceae</taxon>
        <taxon>Anaerotignum</taxon>
    </lineage>
</organism>
<comment type="caution">
    <text evidence="2">The sequence shown here is derived from an EMBL/GenBank/DDBJ whole genome shotgun (WGS) entry which is preliminary data.</text>
</comment>
<gene>
    <name evidence="2" type="ORF">B5G26_12500</name>
</gene>
<proteinExistence type="predicted"/>
<feature type="compositionally biased region" description="Basic and acidic residues" evidence="1">
    <location>
        <begin position="54"/>
        <end position="79"/>
    </location>
</feature>